<name>A0A4U8T2U5_9HELI</name>
<dbReference type="Proteomes" id="UP000029921">
    <property type="component" value="Unassembled WGS sequence"/>
</dbReference>
<dbReference type="AlphaFoldDB" id="A0A4U8T2U5"/>
<organism evidence="1 2">
    <name type="scientific">Helicobacter magdeburgensis</name>
    <dbReference type="NCBI Taxonomy" id="471858"/>
    <lineage>
        <taxon>Bacteria</taxon>
        <taxon>Pseudomonadati</taxon>
        <taxon>Campylobacterota</taxon>
        <taxon>Epsilonproteobacteria</taxon>
        <taxon>Campylobacterales</taxon>
        <taxon>Helicobacteraceae</taxon>
        <taxon>Helicobacter</taxon>
    </lineage>
</organism>
<gene>
    <name evidence="1" type="ORF">LS74_000255</name>
</gene>
<accession>A0A4U8T2U5</accession>
<dbReference type="RefSeq" id="WP_034587097.1">
    <property type="nucleotide sequence ID" value="NZ_JRPE02000001.1"/>
</dbReference>
<evidence type="ECO:0000313" key="1">
    <source>
        <dbReference type="EMBL" id="TLD93819.1"/>
    </source>
</evidence>
<proteinExistence type="predicted"/>
<comment type="caution">
    <text evidence="1">The sequence shown here is derived from an EMBL/GenBank/DDBJ whole genome shotgun (WGS) entry which is preliminary data.</text>
</comment>
<sequence length="92" mass="10663">MSKNVWVEAEIDLGDLLTRDLLSEIADRAERNPSILDELEDTLSRRNASKILETISSLHSWKNQNYAREVFERLDSSLNLKDWILKNYGGNK</sequence>
<dbReference type="EMBL" id="JRPE02000001">
    <property type="protein sequence ID" value="TLD93819.1"/>
    <property type="molecule type" value="Genomic_DNA"/>
</dbReference>
<protein>
    <submittedName>
        <fullName evidence="1">Uncharacterized protein</fullName>
    </submittedName>
</protein>
<keyword evidence="2" id="KW-1185">Reference proteome</keyword>
<evidence type="ECO:0000313" key="2">
    <source>
        <dbReference type="Proteomes" id="UP000029921"/>
    </source>
</evidence>
<reference evidence="1 2" key="1">
    <citation type="journal article" date="2014" name="Genome Announc.">
        <title>Draft genome sequences of eight enterohepatic helicobacter species isolated from both laboratory and wild rodents.</title>
        <authorList>
            <person name="Sheh A."/>
            <person name="Shen Z."/>
            <person name="Fox J.G."/>
        </authorList>
    </citation>
    <scope>NUCLEOTIDE SEQUENCE [LARGE SCALE GENOMIC DNA]</scope>
    <source>
        <strain evidence="1 2">MIT 96-1001</strain>
    </source>
</reference>